<dbReference type="GO" id="GO:0000785">
    <property type="term" value="C:chromatin"/>
    <property type="evidence" value="ECO:0007669"/>
    <property type="project" value="TreeGrafter"/>
</dbReference>
<dbReference type="VEuPathDB" id="VectorBase:LLONM1_002981"/>
<evidence type="ECO:0000313" key="5">
    <source>
        <dbReference type="EMBL" id="MBC1172811.1"/>
    </source>
</evidence>
<reference evidence="5" key="1">
    <citation type="journal article" date="2020" name="BMC">
        <title>Leishmania infection induces a limited differential gene expression in the sand fly midgut.</title>
        <authorList>
            <person name="Coutinho-Abreu I.V."/>
            <person name="Serafim T.D."/>
            <person name="Meneses C."/>
            <person name="Kamhawi S."/>
            <person name="Oliveira F."/>
            <person name="Valenzuela J.G."/>
        </authorList>
    </citation>
    <scope>NUCLEOTIDE SEQUENCE</scope>
    <source>
        <strain evidence="5">Jacobina</strain>
        <tissue evidence="5">Midgut</tissue>
    </source>
</reference>
<feature type="region of interest" description="Disordered" evidence="4">
    <location>
        <begin position="14"/>
        <end position="64"/>
    </location>
</feature>
<name>A0A7G3AF63_LUTLO</name>
<dbReference type="PANTHER" id="PTHR13293:SF6">
    <property type="entry name" value="AKIRIN-RELATED"/>
    <property type="match status" value="1"/>
</dbReference>
<dbReference type="AlphaFoldDB" id="A0A7G3AF63"/>
<dbReference type="GO" id="GO:0045944">
    <property type="term" value="P:positive regulation of transcription by RNA polymerase II"/>
    <property type="evidence" value="ECO:0007669"/>
    <property type="project" value="TreeGrafter"/>
</dbReference>
<protein>
    <recommendedName>
        <fullName evidence="6">Akirin</fullName>
    </recommendedName>
</protein>
<keyword evidence="3" id="KW-0539">Nucleus</keyword>
<feature type="compositionally biased region" description="Low complexity" evidence="4">
    <location>
        <begin position="102"/>
        <end position="112"/>
    </location>
</feature>
<dbReference type="GO" id="GO:0045089">
    <property type="term" value="P:positive regulation of innate immune response"/>
    <property type="evidence" value="ECO:0007669"/>
    <property type="project" value="TreeGrafter"/>
</dbReference>
<dbReference type="RefSeq" id="XP_055690849.1">
    <property type="nucleotide sequence ID" value="XM_055834874.1"/>
</dbReference>
<dbReference type="PANTHER" id="PTHR13293">
    <property type="entry name" value="AKIRIN-RELATED"/>
    <property type="match status" value="1"/>
</dbReference>
<dbReference type="KEGG" id="lll:129794207"/>
<proteinExistence type="inferred from homology"/>
<dbReference type="OrthoDB" id="10039914at2759"/>
<evidence type="ECO:0000256" key="4">
    <source>
        <dbReference type="SAM" id="MobiDB-lite"/>
    </source>
</evidence>
<organism evidence="5">
    <name type="scientific">Lutzomyia longipalpis</name>
    <name type="common">Sand fly</name>
    <dbReference type="NCBI Taxonomy" id="7200"/>
    <lineage>
        <taxon>Eukaryota</taxon>
        <taxon>Metazoa</taxon>
        <taxon>Ecdysozoa</taxon>
        <taxon>Arthropoda</taxon>
        <taxon>Hexapoda</taxon>
        <taxon>Insecta</taxon>
        <taxon>Pterygota</taxon>
        <taxon>Neoptera</taxon>
        <taxon>Endopterygota</taxon>
        <taxon>Diptera</taxon>
        <taxon>Nematocera</taxon>
        <taxon>Psychodoidea</taxon>
        <taxon>Psychodidae</taxon>
        <taxon>Lutzomyia</taxon>
        <taxon>Lutzomyia</taxon>
    </lineage>
</organism>
<dbReference type="GeneID" id="129794207"/>
<evidence type="ECO:0008006" key="6">
    <source>
        <dbReference type="Google" id="ProtNLM"/>
    </source>
</evidence>
<accession>A0A7G3AF63</accession>
<feature type="region of interest" description="Disordered" evidence="4">
    <location>
        <begin position="96"/>
        <end position="126"/>
    </location>
</feature>
<sequence length="189" mass="21381">MACATLKRSLDWESINQRPSKRRRCSPYGSNSSATTTTMSPTARDAACGCSATEPSSSPFAKIPSYPILTPEKMAQTVHDEIKRLHRTKQLSAVAIERMQDSESSGSEMGSDSPRRPDTPPVKNPDKALFTFKQVQLICSRMLKEQEEKLREEYDLILTSKLAEQYDVFVKFTYDQIQRRYEAAPSYLS</sequence>
<dbReference type="GO" id="GO:0003712">
    <property type="term" value="F:transcription coregulator activity"/>
    <property type="evidence" value="ECO:0007669"/>
    <property type="project" value="TreeGrafter"/>
</dbReference>
<dbReference type="CDD" id="cd22240">
    <property type="entry name" value="akirin"/>
    <property type="match status" value="1"/>
</dbReference>
<evidence type="ECO:0000256" key="1">
    <source>
        <dbReference type="ARBA" id="ARBA00004123"/>
    </source>
</evidence>
<comment type="similarity">
    <text evidence="2">Belongs to the akirin family.</text>
</comment>
<evidence type="ECO:0000256" key="3">
    <source>
        <dbReference type="ARBA" id="ARBA00023242"/>
    </source>
</evidence>
<feature type="compositionally biased region" description="Low complexity" evidence="4">
    <location>
        <begin position="30"/>
        <end position="42"/>
    </location>
</feature>
<dbReference type="InterPro" id="IPR024132">
    <property type="entry name" value="Akirin"/>
</dbReference>
<dbReference type="EMBL" id="GITU01004108">
    <property type="protein sequence ID" value="MBC1172811.1"/>
    <property type="molecule type" value="Transcribed_RNA"/>
</dbReference>
<comment type="subcellular location">
    <subcellularLocation>
        <location evidence="1">Nucleus</location>
    </subcellularLocation>
</comment>
<dbReference type="GO" id="GO:0005634">
    <property type="term" value="C:nucleus"/>
    <property type="evidence" value="ECO:0007669"/>
    <property type="project" value="UniProtKB-SubCell"/>
</dbReference>
<evidence type="ECO:0000256" key="2">
    <source>
        <dbReference type="ARBA" id="ARBA00005625"/>
    </source>
</evidence>